<dbReference type="SUPFAM" id="SSF56281">
    <property type="entry name" value="Metallo-hydrolase/oxidoreductase"/>
    <property type="match status" value="1"/>
</dbReference>
<sequence length="212" mass="22932">MQITGFAAGPLQTNCYIVVNEDTGQAAVVDPSYGAHSRVEQFCAEHGVTVVAVILTHGHIDHIRDAGAFGVEAFIHPDDAFMLDGRAGTERLCVPFDVDNMEPVRHVTHVHDGDKVTVAGIGFTIRHAPGHSPGSALWVHEDFALTGDVLFQGSIGRTDLPFSDDAAMQESLRGPVWDLDDRLPVLPGHGPTTTMAHERATNQYLRAANHNR</sequence>
<dbReference type="Proteomes" id="UP000199350">
    <property type="component" value="Chromosome I"/>
</dbReference>
<dbReference type="GO" id="GO:0016787">
    <property type="term" value="F:hydrolase activity"/>
    <property type="evidence" value="ECO:0007669"/>
    <property type="project" value="UniProtKB-KW"/>
</dbReference>
<reference evidence="7" key="1">
    <citation type="submission" date="2016-10" db="EMBL/GenBank/DDBJ databases">
        <authorList>
            <person name="Varghese N."/>
            <person name="Submissions S."/>
        </authorList>
    </citation>
    <scope>NUCLEOTIDE SEQUENCE [LARGE SCALE GENOMIC DNA]</scope>
    <source>
        <strain evidence="7">DSM 20632</strain>
    </source>
</reference>
<evidence type="ECO:0000313" key="6">
    <source>
        <dbReference type="EMBL" id="SDL75660.1"/>
    </source>
</evidence>
<organism evidence="6 7">
    <name type="scientific">Corynebacterium mycetoides</name>
    <dbReference type="NCBI Taxonomy" id="38302"/>
    <lineage>
        <taxon>Bacteria</taxon>
        <taxon>Bacillati</taxon>
        <taxon>Actinomycetota</taxon>
        <taxon>Actinomycetes</taxon>
        <taxon>Mycobacteriales</taxon>
        <taxon>Corynebacteriaceae</taxon>
        <taxon>Corynebacterium</taxon>
    </lineage>
</organism>
<keyword evidence="4" id="KW-0862">Zinc</keyword>
<evidence type="ECO:0000256" key="1">
    <source>
        <dbReference type="ARBA" id="ARBA00001947"/>
    </source>
</evidence>
<dbReference type="InterPro" id="IPR051453">
    <property type="entry name" value="MBL_Glyoxalase_II"/>
</dbReference>
<dbReference type="CDD" id="cd06262">
    <property type="entry name" value="metallo-hydrolase-like_MBL-fold"/>
    <property type="match status" value="1"/>
</dbReference>
<dbReference type="GO" id="GO:0046872">
    <property type="term" value="F:metal ion binding"/>
    <property type="evidence" value="ECO:0007669"/>
    <property type="project" value="UniProtKB-KW"/>
</dbReference>
<name>A0A1G9MN35_9CORY</name>
<evidence type="ECO:0000256" key="4">
    <source>
        <dbReference type="ARBA" id="ARBA00022833"/>
    </source>
</evidence>
<keyword evidence="2" id="KW-0479">Metal-binding</keyword>
<dbReference type="OrthoDB" id="9802991at2"/>
<dbReference type="InterPro" id="IPR001279">
    <property type="entry name" value="Metallo-B-lactamas"/>
</dbReference>
<gene>
    <name evidence="6" type="ORF">SAMN04488535_0674</name>
</gene>
<evidence type="ECO:0000256" key="2">
    <source>
        <dbReference type="ARBA" id="ARBA00022723"/>
    </source>
</evidence>
<dbReference type="InterPro" id="IPR036866">
    <property type="entry name" value="RibonucZ/Hydroxyglut_hydro"/>
</dbReference>
<comment type="cofactor">
    <cofactor evidence="1">
        <name>Zn(2+)</name>
        <dbReference type="ChEBI" id="CHEBI:29105"/>
    </cofactor>
</comment>
<dbReference type="Gene3D" id="3.60.15.10">
    <property type="entry name" value="Ribonuclease Z/Hydroxyacylglutathione hydrolase-like"/>
    <property type="match status" value="1"/>
</dbReference>
<protein>
    <submittedName>
        <fullName evidence="6">Glyoxylase, beta-lactamase superfamily II</fullName>
    </submittedName>
</protein>
<evidence type="ECO:0000313" key="7">
    <source>
        <dbReference type="Proteomes" id="UP000199350"/>
    </source>
</evidence>
<dbReference type="Pfam" id="PF00753">
    <property type="entry name" value="Lactamase_B"/>
    <property type="match status" value="1"/>
</dbReference>
<evidence type="ECO:0000259" key="5">
    <source>
        <dbReference type="SMART" id="SM00849"/>
    </source>
</evidence>
<dbReference type="SMART" id="SM00849">
    <property type="entry name" value="Lactamase_B"/>
    <property type="match status" value="1"/>
</dbReference>
<proteinExistence type="predicted"/>
<keyword evidence="7" id="KW-1185">Reference proteome</keyword>
<dbReference type="STRING" id="38302.SAMN04488535_0674"/>
<accession>A0A1G9MN35</accession>
<dbReference type="RefSeq" id="WP_092148727.1">
    <property type="nucleotide sequence ID" value="NZ_LT629700.1"/>
</dbReference>
<evidence type="ECO:0000256" key="3">
    <source>
        <dbReference type="ARBA" id="ARBA00022801"/>
    </source>
</evidence>
<feature type="domain" description="Metallo-beta-lactamase" evidence="5">
    <location>
        <begin position="12"/>
        <end position="189"/>
    </location>
</feature>
<dbReference type="AlphaFoldDB" id="A0A1G9MN35"/>
<dbReference type="EMBL" id="LT629700">
    <property type="protein sequence ID" value="SDL75660.1"/>
    <property type="molecule type" value="Genomic_DNA"/>
</dbReference>
<dbReference type="PANTHER" id="PTHR46233">
    <property type="entry name" value="HYDROXYACYLGLUTATHIONE HYDROLASE GLOC"/>
    <property type="match status" value="1"/>
</dbReference>
<dbReference type="PANTHER" id="PTHR46233:SF3">
    <property type="entry name" value="HYDROXYACYLGLUTATHIONE HYDROLASE GLOC"/>
    <property type="match status" value="1"/>
</dbReference>
<keyword evidence="3" id="KW-0378">Hydrolase</keyword>